<feature type="compositionally biased region" description="Low complexity" evidence="1">
    <location>
        <begin position="45"/>
        <end position="56"/>
    </location>
</feature>
<accession>A0A8J8NTG7</accession>
<feature type="compositionally biased region" description="Polar residues" evidence="1">
    <location>
        <begin position="69"/>
        <end position="78"/>
    </location>
</feature>
<proteinExistence type="predicted"/>
<gene>
    <name evidence="2" type="ORF">FGO68_gene11274</name>
</gene>
<comment type="caution">
    <text evidence="2">The sequence shown here is derived from an EMBL/GenBank/DDBJ whole genome shotgun (WGS) entry which is preliminary data.</text>
</comment>
<dbReference type="EMBL" id="RRYP01008179">
    <property type="protein sequence ID" value="TNV79959.1"/>
    <property type="molecule type" value="Genomic_DNA"/>
</dbReference>
<name>A0A8J8NTG7_HALGN</name>
<feature type="compositionally biased region" description="Basic and acidic residues" evidence="1">
    <location>
        <begin position="1"/>
        <end position="14"/>
    </location>
</feature>
<dbReference type="Proteomes" id="UP000785679">
    <property type="component" value="Unassembled WGS sequence"/>
</dbReference>
<feature type="compositionally biased region" description="Low complexity" evidence="1">
    <location>
        <begin position="123"/>
        <end position="159"/>
    </location>
</feature>
<keyword evidence="3" id="KW-1185">Reference proteome</keyword>
<protein>
    <submittedName>
        <fullName evidence="2">Uncharacterized protein</fullName>
    </submittedName>
</protein>
<feature type="region of interest" description="Disordered" evidence="1">
    <location>
        <begin position="1"/>
        <end position="25"/>
    </location>
</feature>
<evidence type="ECO:0000313" key="2">
    <source>
        <dbReference type="EMBL" id="TNV79959.1"/>
    </source>
</evidence>
<evidence type="ECO:0000256" key="1">
    <source>
        <dbReference type="SAM" id="MobiDB-lite"/>
    </source>
</evidence>
<feature type="region of interest" description="Disordered" evidence="1">
    <location>
        <begin position="191"/>
        <end position="210"/>
    </location>
</feature>
<feature type="region of interest" description="Disordered" evidence="1">
    <location>
        <begin position="43"/>
        <end position="162"/>
    </location>
</feature>
<sequence length="210" mass="23669">MIDASFHECMESPKEGGNGDDEIKIDLECTTTPQITKEQVAEGDFSFQKPQPQSPQMKEVAKVDEESYGSENDSLPSDTETKEKQRQESNQLSREPSVKPPDMILPSEVDEHIDITEINGCMQSPQKPLPLQTTLPSQQQQQPPQPNFSQQDNNDYDQYQSREAHVAQNLLPSNIPDKLSQISNYKNAQNTQSFNANVLPAGRNYQPSYQ</sequence>
<evidence type="ECO:0000313" key="3">
    <source>
        <dbReference type="Proteomes" id="UP000785679"/>
    </source>
</evidence>
<organism evidence="2 3">
    <name type="scientific">Halteria grandinella</name>
    <dbReference type="NCBI Taxonomy" id="5974"/>
    <lineage>
        <taxon>Eukaryota</taxon>
        <taxon>Sar</taxon>
        <taxon>Alveolata</taxon>
        <taxon>Ciliophora</taxon>
        <taxon>Intramacronucleata</taxon>
        <taxon>Spirotrichea</taxon>
        <taxon>Stichotrichia</taxon>
        <taxon>Sporadotrichida</taxon>
        <taxon>Halteriidae</taxon>
        <taxon>Halteria</taxon>
    </lineage>
</organism>
<reference evidence="2" key="1">
    <citation type="submission" date="2019-06" db="EMBL/GenBank/DDBJ databases">
        <authorList>
            <person name="Zheng W."/>
        </authorList>
    </citation>
    <scope>NUCLEOTIDE SEQUENCE</scope>
    <source>
        <strain evidence="2">QDHG01</strain>
    </source>
</reference>
<dbReference type="AlphaFoldDB" id="A0A8J8NTG7"/>